<dbReference type="GO" id="GO:0015501">
    <property type="term" value="F:glutamate:sodium symporter activity"/>
    <property type="evidence" value="ECO:0007669"/>
    <property type="project" value="UniProtKB-UniRule"/>
</dbReference>
<dbReference type="GO" id="GO:0015813">
    <property type="term" value="P:L-glutamate transmembrane transport"/>
    <property type="evidence" value="ECO:0007669"/>
    <property type="project" value="UniProtKB-UniRule"/>
</dbReference>
<keyword evidence="1" id="KW-1133">Transmembrane helix</keyword>
<dbReference type="EMBL" id="PYGA01000019">
    <property type="protein sequence ID" value="PSK91866.1"/>
    <property type="molecule type" value="Genomic_DNA"/>
</dbReference>
<feature type="transmembrane region" description="Helical" evidence="1">
    <location>
        <begin position="299"/>
        <end position="320"/>
    </location>
</feature>
<keyword evidence="1" id="KW-0472">Membrane</keyword>
<feature type="transmembrane region" description="Helical" evidence="1">
    <location>
        <begin position="242"/>
        <end position="263"/>
    </location>
</feature>
<feature type="compositionally biased region" description="Low complexity" evidence="3">
    <location>
        <begin position="204"/>
        <end position="223"/>
    </location>
</feature>
<evidence type="ECO:0000256" key="3">
    <source>
        <dbReference type="SAM" id="MobiDB-lite"/>
    </source>
</evidence>
<organism evidence="4 5">
    <name type="scientific">Murinocardiopsis flavida</name>
    <dbReference type="NCBI Taxonomy" id="645275"/>
    <lineage>
        <taxon>Bacteria</taxon>
        <taxon>Bacillati</taxon>
        <taxon>Actinomycetota</taxon>
        <taxon>Actinomycetes</taxon>
        <taxon>Streptosporangiales</taxon>
        <taxon>Nocardiopsidaceae</taxon>
        <taxon>Murinocardiopsis</taxon>
    </lineage>
</organism>
<dbReference type="RefSeq" id="WP_211301444.1">
    <property type="nucleotide sequence ID" value="NZ_PYGA01000019.1"/>
</dbReference>
<dbReference type="AlphaFoldDB" id="A0A2P8D3T0"/>
<feature type="region of interest" description="Disordered" evidence="3">
    <location>
        <begin position="204"/>
        <end position="235"/>
    </location>
</feature>
<keyword evidence="1" id="KW-0812">Transmembrane</keyword>
<dbReference type="PANTHER" id="PTHR36178">
    <property type="entry name" value="SLR0625 PROTEIN"/>
    <property type="match status" value="1"/>
</dbReference>
<dbReference type="NCBIfam" id="TIGR00210">
    <property type="entry name" value="gltS"/>
    <property type="match status" value="1"/>
</dbReference>
<accession>A0A2P8D3T0</accession>
<feature type="transmembrane region" description="Helical" evidence="1">
    <location>
        <begin position="6"/>
        <end position="26"/>
    </location>
</feature>
<evidence type="ECO:0000313" key="4">
    <source>
        <dbReference type="EMBL" id="PSK91866.1"/>
    </source>
</evidence>
<keyword evidence="1" id="KW-1003">Cell membrane</keyword>
<reference evidence="4 5" key="1">
    <citation type="submission" date="2018-03" db="EMBL/GenBank/DDBJ databases">
        <title>Genomic Encyclopedia of Archaeal and Bacterial Type Strains, Phase II (KMG-II): from individual species to whole genera.</title>
        <authorList>
            <person name="Goeker M."/>
        </authorList>
    </citation>
    <scope>NUCLEOTIDE SEQUENCE [LARGE SCALE GENOMIC DNA]</scope>
    <source>
        <strain evidence="4 5">DSM 45312</strain>
    </source>
</reference>
<feature type="transmembrane region" description="Helical" evidence="1">
    <location>
        <begin position="97"/>
        <end position="119"/>
    </location>
</feature>
<gene>
    <name evidence="4" type="ORF">CLV63_119147</name>
</gene>
<evidence type="ECO:0000313" key="5">
    <source>
        <dbReference type="Proteomes" id="UP000240542"/>
    </source>
</evidence>
<comment type="subcellular location">
    <subcellularLocation>
        <location evidence="1">Cell membrane</location>
        <topology evidence="1">Multi-pass membrane protein</topology>
    </subcellularLocation>
</comment>
<feature type="transmembrane region" description="Helical" evidence="1">
    <location>
        <begin position="73"/>
        <end position="90"/>
    </location>
</feature>
<feature type="transmembrane region" description="Helical" evidence="1">
    <location>
        <begin position="326"/>
        <end position="355"/>
    </location>
</feature>
<dbReference type="PANTHER" id="PTHR36178:SF1">
    <property type="entry name" value="SODIUM_GLUTAMATE SYMPORTER"/>
    <property type="match status" value="1"/>
</dbReference>
<feature type="transmembrane region" description="Helical" evidence="1">
    <location>
        <begin position="269"/>
        <end position="287"/>
    </location>
</feature>
<keyword evidence="1" id="KW-0406">Ion transport</keyword>
<dbReference type="InterPro" id="IPR004445">
    <property type="entry name" value="GltS"/>
</dbReference>
<dbReference type="HAMAP" id="MF_02062">
    <property type="entry name" value="GltS"/>
    <property type="match status" value="1"/>
</dbReference>
<evidence type="ECO:0000256" key="2">
    <source>
        <dbReference type="NCBIfam" id="TIGR00210"/>
    </source>
</evidence>
<keyword evidence="1" id="KW-0739">Sodium transport</keyword>
<feature type="transmembrane region" description="Helical" evidence="1">
    <location>
        <begin position="161"/>
        <end position="185"/>
    </location>
</feature>
<dbReference type="Pfam" id="PF03616">
    <property type="entry name" value="Glt_symporter"/>
    <property type="match status" value="1"/>
</dbReference>
<keyword evidence="1" id="KW-0029">Amino-acid transport</keyword>
<keyword evidence="1" id="KW-0813">Transport</keyword>
<proteinExistence type="inferred from homology"/>
<feature type="transmembrane region" description="Helical" evidence="1">
    <location>
        <begin position="38"/>
        <end position="58"/>
    </location>
</feature>
<keyword evidence="1" id="KW-0915">Sodium</keyword>
<comment type="function">
    <text evidence="1">Catalyzes the sodium-dependent transport of glutamate.</text>
</comment>
<protein>
    <recommendedName>
        <fullName evidence="1 2">Sodium/glutamate symporter</fullName>
    </recommendedName>
</protein>
<sequence>MNHELSLDLVQSSVLAGVLLILGEFARRRVGFLQRFSIPGPVIGGFLFALLLLVLRQADVATVEFDTTLQEPAMIAFFTTVGLTGSLSLVRKGGRLLIVYLLACWTLAVVQNLVGIGLAEVLGVNPLLGIMAGAVSLEGGHGAAAAFGPTAEAMGAEGATAVAVASATFGLVAGSVLGGPLAGWLMKRGKVRVPTLVTASTGSTTTVVDQGSDTGSDSGSDTGRGPETENAEESGSAGYRKLLSTGVLVGVIMVLGTLLGTWFSDTTGFVLPGYVGAMVVAVVFRNLNDRFGWVRLDSGTVDLISGLTLGFFLTMAMMSLKIWELYALALPLVVILAVQVLVLVVFVAFVVFRLLGGNYDAATMAAGMMGHGLGGTPNAMANMDAFNSRFGVRSERAFLVVPLAGAVLIDLVGLPWIVWCMNWVG</sequence>
<dbReference type="Proteomes" id="UP000240542">
    <property type="component" value="Unassembled WGS sequence"/>
</dbReference>
<keyword evidence="5" id="KW-1185">Reference proteome</keyword>
<evidence type="ECO:0000256" key="1">
    <source>
        <dbReference type="HAMAP-Rule" id="MF_02062"/>
    </source>
</evidence>
<feature type="transmembrane region" description="Helical" evidence="1">
    <location>
        <begin position="397"/>
        <end position="419"/>
    </location>
</feature>
<comment type="caution">
    <text evidence="4">The sequence shown here is derived from an EMBL/GenBank/DDBJ whole genome shotgun (WGS) entry which is preliminary data.</text>
</comment>
<keyword evidence="1" id="KW-0769">Symport</keyword>
<comment type="similarity">
    <text evidence="1">Belongs to the glutamate:Na(+) symporter (ESS) (TC 2.A.27) family.</text>
</comment>
<name>A0A2P8D3T0_9ACTN</name>
<dbReference type="GO" id="GO:0005886">
    <property type="term" value="C:plasma membrane"/>
    <property type="evidence" value="ECO:0007669"/>
    <property type="project" value="UniProtKB-SubCell"/>
</dbReference>